<reference evidence="3 4" key="1">
    <citation type="submission" date="2024-03" db="EMBL/GenBank/DDBJ databases">
        <title>Sulfurimonas sp. HSL3-1.</title>
        <authorList>
            <person name="Wang S."/>
        </authorList>
    </citation>
    <scope>NUCLEOTIDE SEQUENCE [LARGE SCALE GENOMIC DNA]</scope>
    <source>
        <strain evidence="3 4">HSL3-1</strain>
    </source>
</reference>
<dbReference type="EMBL" id="CP147920">
    <property type="protein sequence ID" value="XAU15709.1"/>
    <property type="molecule type" value="Genomic_DNA"/>
</dbReference>
<dbReference type="RefSeq" id="WP_345970805.1">
    <property type="nucleotide sequence ID" value="NZ_CP147920.1"/>
</dbReference>
<proteinExistence type="predicted"/>
<dbReference type="Proteomes" id="UP001447842">
    <property type="component" value="Chromosome"/>
</dbReference>
<evidence type="ECO:0000256" key="2">
    <source>
        <dbReference type="SAM" id="Phobius"/>
    </source>
</evidence>
<evidence type="ECO:0000313" key="4">
    <source>
        <dbReference type="Proteomes" id="UP001447842"/>
    </source>
</evidence>
<keyword evidence="2" id="KW-0812">Transmembrane</keyword>
<feature type="region of interest" description="Disordered" evidence="1">
    <location>
        <begin position="28"/>
        <end position="88"/>
    </location>
</feature>
<accession>A0ABZ3HBJ9</accession>
<feature type="transmembrane region" description="Helical" evidence="2">
    <location>
        <begin position="6"/>
        <end position="25"/>
    </location>
</feature>
<keyword evidence="2" id="KW-1133">Transmembrane helix</keyword>
<keyword evidence="2" id="KW-0472">Membrane</keyword>
<protein>
    <submittedName>
        <fullName evidence="3">Uncharacterized protein</fullName>
    </submittedName>
</protein>
<sequence>MVYAAIGISLLFVILLIAFNVRSNHWRNRREKKRREVADRRVNKGRRKRNNLDHESSLPDRRYGGDRRVGPETRRHKKRRAEDRFGHN</sequence>
<gene>
    <name evidence="3" type="ORF">WCY31_03175</name>
</gene>
<keyword evidence="4" id="KW-1185">Reference proteome</keyword>
<evidence type="ECO:0000256" key="1">
    <source>
        <dbReference type="SAM" id="MobiDB-lite"/>
    </source>
</evidence>
<name>A0ABZ3HBJ9_9BACT</name>
<organism evidence="3 4">
    <name type="scientific">Sulfurimonas diazotrophicus</name>
    <dbReference type="NCBI Taxonomy" id="3131939"/>
    <lineage>
        <taxon>Bacteria</taxon>
        <taxon>Pseudomonadati</taxon>
        <taxon>Campylobacterota</taxon>
        <taxon>Epsilonproteobacteria</taxon>
        <taxon>Campylobacterales</taxon>
        <taxon>Sulfurimonadaceae</taxon>
        <taxon>Sulfurimonas</taxon>
    </lineage>
</organism>
<evidence type="ECO:0000313" key="3">
    <source>
        <dbReference type="EMBL" id="XAU15709.1"/>
    </source>
</evidence>
<feature type="compositionally biased region" description="Basic and acidic residues" evidence="1">
    <location>
        <begin position="50"/>
        <end position="73"/>
    </location>
</feature>